<evidence type="ECO:0000313" key="2">
    <source>
        <dbReference type="EMBL" id="KKL13672.1"/>
    </source>
</evidence>
<sequence length="106" mass="11780">GLMAVTSWFVGRGRNKVEHFEALSTDIKPGRSKWWRGGERGLHSRLEIADTGARYIGMGNEWVLVHDPAADTVEIKNLKSRATDGEQNHTSLLGRIEALERKPDGA</sequence>
<feature type="region of interest" description="Disordered" evidence="1">
    <location>
        <begin position="82"/>
        <end position="106"/>
    </location>
</feature>
<reference evidence="2" key="1">
    <citation type="journal article" date="2015" name="Nature">
        <title>Complex archaea that bridge the gap between prokaryotes and eukaryotes.</title>
        <authorList>
            <person name="Spang A."/>
            <person name="Saw J.H."/>
            <person name="Jorgensen S.L."/>
            <person name="Zaremba-Niedzwiedzka K."/>
            <person name="Martijn J."/>
            <person name="Lind A.E."/>
            <person name="van Eijk R."/>
            <person name="Schleper C."/>
            <person name="Guy L."/>
            <person name="Ettema T.J."/>
        </authorList>
    </citation>
    <scope>NUCLEOTIDE SEQUENCE</scope>
</reference>
<feature type="compositionally biased region" description="Basic and acidic residues" evidence="1">
    <location>
        <begin position="97"/>
        <end position="106"/>
    </location>
</feature>
<feature type="non-terminal residue" evidence="2">
    <location>
        <position position="1"/>
    </location>
</feature>
<organism evidence="2">
    <name type="scientific">marine sediment metagenome</name>
    <dbReference type="NCBI Taxonomy" id="412755"/>
    <lineage>
        <taxon>unclassified sequences</taxon>
        <taxon>metagenomes</taxon>
        <taxon>ecological metagenomes</taxon>
    </lineage>
</organism>
<proteinExistence type="predicted"/>
<protein>
    <submittedName>
        <fullName evidence="2">Uncharacterized protein</fullName>
    </submittedName>
</protein>
<evidence type="ECO:0000256" key="1">
    <source>
        <dbReference type="SAM" id="MobiDB-lite"/>
    </source>
</evidence>
<gene>
    <name evidence="2" type="ORF">LCGC14_2523380</name>
</gene>
<dbReference type="EMBL" id="LAZR01040763">
    <property type="protein sequence ID" value="KKL13672.1"/>
    <property type="molecule type" value="Genomic_DNA"/>
</dbReference>
<name>A0A0F9BIK4_9ZZZZ</name>
<dbReference type="AlphaFoldDB" id="A0A0F9BIK4"/>
<comment type="caution">
    <text evidence="2">The sequence shown here is derived from an EMBL/GenBank/DDBJ whole genome shotgun (WGS) entry which is preliminary data.</text>
</comment>
<accession>A0A0F9BIK4</accession>